<feature type="signal peptide" evidence="3">
    <location>
        <begin position="1"/>
        <end position="24"/>
    </location>
</feature>
<dbReference type="InterPro" id="IPR036908">
    <property type="entry name" value="RlpA-like_sf"/>
</dbReference>
<dbReference type="GO" id="GO:0019867">
    <property type="term" value="C:outer membrane"/>
    <property type="evidence" value="ECO:0007669"/>
    <property type="project" value="InterPro"/>
</dbReference>
<feature type="compositionally biased region" description="Low complexity" evidence="2">
    <location>
        <begin position="143"/>
        <end position="154"/>
    </location>
</feature>
<dbReference type="EMBL" id="OBEK01000001">
    <property type="protein sequence ID" value="SNZ04193.1"/>
    <property type="molecule type" value="Genomic_DNA"/>
</dbReference>
<dbReference type="PROSITE" id="PS51782">
    <property type="entry name" value="LYSM"/>
    <property type="match status" value="2"/>
</dbReference>
<dbReference type="InterPro" id="IPR018392">
    <property type="entry name" value="LysM"/>
</dbReference>
<evidence type="ECO:0000256" key="3">
    <source>
        <dbReference type="SAM" id="SignalP"/>
    </source>
</evidence>
<gene>
    <name evidence="5" type="ORF">SAMN05421503_0561</name>
</gene>
<sequence>MKKTVVSLATGLVVAGAFSTTASAAEYNVQTGDTLWDIAHKYEVSVDQLKELNQLDSDLILPNQKLNIDKETTNTTDSYTVVKGDTISKIAGKFNVSVGDIKAWNSLNSDLIVIGQQLAVTGSETAAAAPVKQEAAKAEAPKQEAPAQEAAPKQEAPKQETEPKQEAPAQQESKQEAAPAKEETAAASTNQEATKELTVSATAYTGQCNGCSGVTATGIDLNANPDAKVIAVDPSVIPLGSRVWVEGYGEAVAGDTGGAIKGNKIDVHVPDKGTALSWGRKSVTVKVLD</sequence>
<feature type="compositionally biased region" description="Basic and acidic residues" evidence="2">
    <location>
        <begin position="155"/>
        <end position="165"/>
    </location>
</feature>
<dbReference type="CDD" id="cd22786">
    <property type="entry name" value="DPBB_YuiC-like"/>
    <property type="match status" value="1"/>
</dbReference>
<dbReference type="GO" id="GO:0009254">
    <property type="term" value="P:peptidoglycan turnover"/>
    <property type="evidence" value="ECO:0007669"/>
    <property type="project" value="InterPro"/>
</dbReference>
<dbReference type="PANTHER" id="PTHR39160:SF6">
    <property type="entry name" value="CELL WALL-BINDING PROTEIN YOCH"/>
    <property type="match status" value="1"/>
</dbReference>
<organism evidence="5 6">
    <name type="scientific">Terribacillus aidingensis</name>
    <dbReference type="NCBI Taxonomy" id="586416"/>
    <lineage>
        <taxon>Bacteria</taxon>
        <taxon>Bacillati</taxon>
        <taxon>Bacillota</taxon>
        <taxon>Bacilli</taxon>
        <taxon>Bacillales</taxon>
        <taxon>Bacillaceae</taxon>
        <taxon>Terribacillus</taxon>
    </lineage>
</organism>
<protein>
    <submittedName>
        <fullName evidence="5">3D (Asp-Asp-Asp) domain-containing protein</fullName>
    </submittedName>
</protein>
<keyword evidence="1 3" id="KW-0732">Signal</keyword>
<dbReference type="CDD" id="cd00118">
    <property type="entry name" value="LysM"/>
    <property type="match status" value="2"/>
</dbReference>
<accession>A0A285N5I1</accession>
<dbReference type="PANTHER" id="PTHR39160">
    <property type="entry name" value="CELL WALL-BINDING PROTEIN YOCH"/>
    <property type="match status" value="1"/>
</dbReference>
<dbReference type="STRING" id="586416.GZ22_14765"/>
<evidence type="ECO:0000256" key="2">
    <source>
        <dbReference type="SAM" id="MobiDB-lite"/>
    </source>
</evidence>
<feature type="domain" description="LysM" evidence="4">
    <location>
        <begin position="77"/>
        <end position="120"/>
    </location>
</feature>
<feature type="chain" id="PRO_5012786690" evidence="3">
    <location>
        <begin position="25"/>
        <end position="289"/>
    </location>
</feature>
<reference evidence="6" key="1">
    <citation type="submission" date="2017-09" db="EMBL/GenBank/DDBJ databases">
        <authorList>
            <person name="Varghese N."/>
            <person name="Submissions S."/>
        </authorList>
    </citation>
    <scope>NUCLEOTIDE SEQUENCE [LARGE SCALE GENOMIC DNA]</scope>
    <source>
        <strain evidence="6">CGMCC 1.8913</strain>
    </source>
</reference>
<dbReference type="Gene3D" id="3.10.350.10">
    <property type="entry name" value="LysM domain"/>
    <property type="match status" value="2"/>
</dbReference>
<evidence type="ECO:0000313" key="6">
    <source>
        <dbReference type="Proteomes" id="UP000219356"/>
    </source>
</evidence>
<evidence type="ECO:0000313" key="5">
    <source>
        <dbReference type="EMBL" id="SNZ04193.1"/>
    </source>
</evidence>
<dbReference type="SMART" id="SM00257">
    <property type="entry name" value="LysM"/>
    <property type="match status" value="2"/>
</dbReference>
<dbReference type="SUPFAM" id="SSF54106">
    <property type="entry name" value="LysM domain"/>
    <property type="match status" value="2"/>
</dbReference>
<proteinExistence type="predicted"/>
<dbReference type="Proteomes" id="UP000219356">
    <property type="component" value="Unassembled WGS sequence"/>
</dbReference>
<dbReference type="InterPro" id="IPR010611">
    <property type="entry name" value="3D_dom"/>
</dbReference>
<dbReference type="InterPro" id="IPR036779">
    <property type="entry name" value="LysM_dom_sf"/>
</dbReference>
<dbReference type="InterPro" id="IPR051933">
    <property type="entry name" value="Resuscitation_pf_RpfB"/>
</dbReference>
<dbReference type="Gene3D" id="2.40.40.10">
    <property type="entry name" value="RlpA-like domain"/>
    <property type="match status" value="1"/>
</dbReference>
<evidence type="ECO:0000259" key="4">
    <source>
        <dbReference type="PROSITE" id="PS51782"/>
    </source>
</evidence>
<feature type="domain" description="LysM" evidence="4">
    <location>
        <begin position="25"/>
        <end position="68"/>
    </location>
</feature>
<dbReference type="GO" id="GO:0004553">
    <property type="term" value="F:hydrolase activity, hydrolyzing O-glycosyl compounds"/>
    <property type="evidence" value="ECO:0007669"/>
    <property type="project" value="InterPro"/>
</dbReference>
<evidence type="ECO:0000256" key="1">
    <source>
        <dbReference type="ARBA" id="ARBA00022729"/>
    </source>
</evidence>
<feature type="compositionally biased region" description="Basic and acidic residues" evidence="2">
    <location>
        <begin position="173"/>
        <end position="184"/>
    </location>
</feature>
<dbReference type="SUPFAM" id="SSF50685">
    <property type="entry name" value="Barwin-like endoglucanases"/>
    <property type="match status" value="1"/>
</dbReference>
<dbReference type="OrthoDB" id="9798935at2"/>
<feature type="region of interest" description="Disordered" evidence="2">
    <location>
        <begin position="131"/>
        <end position="193"/>
    </location>
</feature>
<dbReference type="Pfam" id="PF01476">
    <property type="entry name" value="LysM"/>
    <property type="match status" value="2"/>
</dbReference>
<dbReference type="RefSeq" id="WP_097039021.1">
    <property type="nucleotide sequence ID" value="NZ_OBEK01000001.1"/>
</dbReference>
<name>A0A285N5I1_9BACI</name>
<keyword evidence="6" id="KW-1185">Reference proteome</keyword>
<dbReference type="AlphaFoldDB" id="A0A285N5I1"/>
<dbReference type="Pfam" id="PF06725">
    <property type="entry name" value="3D"/>
    <property type="match status" value="1"/>
</dbReference>